<dbReference type="EMBL" id="JAGPYM010000045">
    <property type="protein sequence ID" value="KAH6873619.1"/>
    <property type="molecule type" value="Genomic_DNA"/>
</dbReference>
<gene>
    <name evidence="1" type="ORF">B0T10DRAFT_466149</name>
</gene>
<proteinExistence type="predicted"/>
<organism evidence="1 2">
    <name type="scientific">Thelonectria olida</name>
    <dbReference type="NCBI Taxonomy" id="1576542"/>
    <lineage>
        <taxon>Eukaryota</taxon>
        <taxon>Fungi</taxon>
        <taxon>Dikarya</taxon>
        <taxon>Ascomycota</taxon>
        <taxon>Pezizomycotina</taxon>
        <taxon>Sordariomycetes</taxon>
        <taxon>Hypocreomycetidae</taxon>
        <taxon>Hypocreales</taxon>
        <taxon>Nectriaceae</taxon>
        <taxon>Thelonectria</taxon>
    </lineage>
</organism>
<evidence type="ECO:0000313" key="2">
    <source>
        <dbReference type="Proteomes" id="UP000777438"/>
    </source>
</evidence>
<keyword evidence="2" id="KW-1185">Reference proteome</keyword>
<sequence length="104" mass="11534">MNISLVELRSIPAAVASRVEFKSASVDYVTEAVLNQSAPEIRADAGEITRHNLMVLGRRAALQPRAGKLPQGLQTGFRSAWALSQRFLWRRRSWPIADCPSEST</sequence>
<protein>
    <submittedName>
        <fullName evidence="1">Uncharacterized protein</fullName>
    </submittedName>
</protein>
<comment type="caution">
    <text evidence="1">The sequence shown here is derived from an EMBL/GenBank/DDBJ whole genome shotgun (WGS) entry which is preliminary data.</text>
</comment>
<accession>A0A9P8VR38</accession>
<name>A0A9P8VR38_9HYPO</name>
<dbReference type="Proteomes" id="UP000777438">
    <property type="component" value="Unassembled WGS sequence"/>
</dbReference>
<evidence type="ECO:0000313" key="1">
    <source>
        <dbReference type="EMBL" id="KAH6873619.1"/>
    </source>
</evidence>
<reference evidence="1 2" key="1">
    <citation type="journal article" date="2021" name="Nat. Commun.">
        <title>Genetic determinants of endophytism in the Arabidopsis root mycobiome.</title>
        <authorList>
            <person name="Mesny F."/>
            <person name="Miyauchi S."/>
            <person name="Thiergart T."/>
            <person name="Pickel B."/>
            <person name="Atanasova L."/>
            <person name="Karlsson M."/>
            <person name="Huettel B."/>
            <person name="Barry K.W."/>
            <person name="Haridas S."/>
            <person name="Chen C."/>
            <person name="Bauer D."/>
            <person name="Andreopoulos W."/>
            <person name="Pangilinan J."/>
            <person name="LaButti K."/>
            <person name="Riley R."/>
            <person name="Lipzen A."/>
            <person name="Clum A."/>
            <person name="Drula E."/>
            <person name="Henrissat B."/>
            <person name="Kohler A."/>
            <person name="Grigoriev I.V."/>
            <person name="Martin F.M."/>
            <person name="Hacquard S."/>
        </authorList>
    </citation>
    <scope>NUCLEOTIDE SEQUENCE [LARGE SCALE GENOMIC DNA]</scope>
    <source>
        <strain evidence="1 2">MPI-CAGE-CH-0241</strain>
    </source>
</reference>
<dbReference type="AlphaFoldDB" id="A0A9P8VR38"/>